<proteinExistence type="predicted"/>
<evidence type="ECO:0000313" key="2">
    <source>
        <dbReference type="Proteomes" id="UP001243375"/>
    </source>
</evidence>
<dbReference type="Proteomes" id="UP001243375">
    <property type="component" value="Unassembled WGS sequence"/>
</dbReference>
<keyword evidence="2" id="KW-1185">Reference proteome</keyword>
<reference evidence="1" key="1">
    <citation type="submission" date="2023-04" db="EMBL/GenBank/DDBJ databases">
        <title>Draft Genome sequencing of Naganishia species isolated from polar environments using Oxford Nanopore Technology.</title>
        <authorList>
            <person name="Leo P."/>
            <person name="Venkateswaran K."/>
        </authorList>
    </citation>
    <scope>NUCLEOTIDE SEQUENCE</scope>
    <source>
        <strain evidence="1">MNA-CCFEE 5425</strain>
    </source>
</reference>
<accession>A0ACC2XCE2</accession>
<protein>
    <submittedName>
        <fullName evidence="1">Uncharacterized protein</fullName>
    </submittedName>
</protein>
<sequence length="770" mass="86019">MSTGKGKAADSPLPPLKNELDKAKSPYLLQHKNNPVAWQEWQPEVIQRARDEDKLIFLSVGYSACHWCHVLAAESFQDDFVAQVMNKYFINIKVDREERPDVDRVYMNYLQATSGGGGWPLSVFLTPDLAPVFAGTYFPKGRFLGLLDKIHELWVEDRERVIENSQDVLEQLKEMQDVESSTSADLIELSAEAPQKVFAHLLKGYDQKNGGFSKRGPKFPSTSQNLVLLSRYAAYHAHNANAKKKEEGAKAAEMGARLLRALWEGGIRDWVGSGLARYSVDQYFRVPHFEKMLYDQGQVAQAALEFSLLPNLPDAESKQICQDLAADIIEYTTRDLRSPEGGFYSAEDADSGESLEHPDKHIEGGFYVWETAEFDQVLGDEDAVIAAYFWAVKPRGNVDPSSDIQGELKGKNTLYQAHSYTDVASNFGITVEQVKAVISRAIPKLRAHREKTRPRPHLDDKILTGWNGLMISALATASFALPVERYPIAFRCQAFASDAVAFIKTNLYDEKTGKLTRSWREGKGPIGQADDYAFLIKGLLDLYEVTGEEGHLTFAIQLQQTLDADFYDNEQGGYFASAPDPHILIRIRDNQDGAEPAASSVTAHNLQRLAGYASVDAEKYEERALSTYRSNASMLKRAPYAFATTVAAMMDKEQGYREVSVIAGNNDVVMLMQLLFALQYIIVGPSDHDFVKETRRIILASTYIPNKIVMFIDPSSPPFELASKNPVIQSLVEGLKQKGDVRPSVRVCENGACHLPVFDLEEVRKMVSNV</sequence>
<dbReference type="EMBL" id="JASBWU010000005">
    <property type="protein sequence ID" value="KAJ9121719.1"/>
    <property type="molecule type" value="Genomic_DNA"/>
</dbReference>
<organism evidence="1 2">
    <name type="scientific">Naganishia vaughanmartiniae</name>
    <dbReference type="NCBI Taxonomy" id="1424756"/>
    <lineage>
        <taxon>Eukaryota</taxon>
        <taxon>Fungi</taxon>
        <taxon>Dikarya</taxon>
        <taxon>Basidiomycota</taxon>
        <taxon>Agaricomycotina</taxon>
        <taxon>Tremellomycetes</taxon>
        <taxon>Filobasidiales</taxon>
        <taxon>Filobasidiaceae</taxon>
        <taxon>Naganishia</taxon>
    </lineage>
</organism>
<gene>
    <name evidence="1" type="ORF">QFC22_002340</name>
</gene>
<comment type="caution">
    <text evidence="1">The sequence shown here is derived from an EMBL/GenBank/DDBJ whole genome shotgun (WGS) entry which is preliminary data.</text>
</comment>
<evidence type="ECO:0000313" key="1">
    <source>
        <dbReference type="EMBL" id="KAJ9121719.1"/>
    </source>
</evidence>
<name>A0ACC2XCE2_9TREE</name>